<dbReference type="GO" id="GO:0046872">
    <property type="term" value="F:metal ion binding"/>
    <property type="evidence" value="ECO:0007669"/>
    <property type="project" value="UniProtKB-KW"/>
</dbReference>
<feature type="domain" description="DRBM" evidence="10">
    <location>
        <begin position="165"/>
        <end position="233"/>
    </location>
</feature>
<evidence type="ECO:0000256" key="6">
    <source>
        <dbReference type="ARBA" id="ARBA00022759"/>
    </source>
</evidence>
<dbReference type="CDD" id="cd00593">
    <property type="entry name" value="RIBOc"/>
    <property type="match status" value="1"/>
</dbReference>
<keyword evidence="7 9" id="KW-0378">Hydrolase</keyword>
<dbReference type="EC" id="3.1.26.3" evidence="9"/>
<dbReference type="AlphaFoldDB" id="A0A7V3RG72"/>
<dbReference type="Pfam" id="PF00035">
    <property type="entry name" value="dsrm"/>
    <property type="match status" value="1"/>
</dbReference>
<dbReference type="FunFam" id="1.10.1520.10:FF:000001">
    <property type="entry name" value="Ribonuclease 3"/>
    <property type="match status" value="1"/>
</dbReference>
<evidence type="ECO:0000256" key="7">
    <source>
        <dbReference type="ARBA" id="ARBA00022801"/>
    </source>
</evidence>
<dbReference type="InterPro" id="IPR036389">
    <property type="entry name" value="RNase_III_sf"/>
</dbReference>
<dbReference type="GO" id="GO:0003725">
    <property type="term" value="F:double-stranded RNA binding"/>
    <property type="evidence" value="ECO:0007669"/>
    <property type="project" value="TreeGrafter"/>
</dbReference>
<evidence type="ECO:0000256" key="4">
    <source>
        <dbReference type="ARBA" id="ARBA00022664"/>
    </source>
</evidence>
<dbReference type="PANTHER" id="PTHR11207:SF0">
    <property type="entry name" value="RIBONUCLEASE 3"/>
    <property type="match status" value="1"/>
</dbReference>
<evidence type="ECO:0000259" key="10">
    <source>
        <dbReference type="PROSITE" id="PS50137"/>
    </source>
</evidence>
<name>A0A7V3RG72_UNCW3</name>
<evidence type="ECO:0000256" key="3">
    <source>
        <dbReference type="ARBA" id="ARBA00022552"/>
    </source>
</evidence>
<dbReference type="GO" id="GO:0010468">
    <property type="term" value="P:regulation of gene expression"/>
    <property type="evidence" value="ECO:0007669"/>
    <property type="project" value="TreeGrafter"/>
</dbReference>
<dbReference type="NCBIfam" id="TIGR02191">
    <property type="entry name" value="RNaseIII"/>
    <property type="match status" value="1"/>
</dbReference>
<dbReference type="HAMAP" id="MF_00104">
    <property type="entry name" value="RNase_III"/>
    <property type="match status" value="1"/>
</dbReference>
<dbReference type="Gene3D" id="3.30.160.20">
    <property type="match status" value="1"/>
</dbReference>
<dbReference type="SUPFAM" id="SSF69065">
    <property type="entry name" value="RNase III domain-like"/>
    <property type="match status" value="1"/>
</dbReference>
<dbReference type="PANTHER" id="PTHR11207">
    <property type="entry name" value="RIBONUCLEASE III"/>
    <property type="match status" value="1"/>
</dbReference>
<dbReference type="GO" id="GO:0004525">
    <property type="term" value="F:ribonuclease III activity"/>
    <property type="evidence" value="ECO:0007669"/>
    <property type="project" value="UniProtKB-UniRule"/>
</dbReference>
<feature type="domain" description="RNase III" evidence="11">
    <location>
        <begin position="17"/>
        <end position="143"/>
    </location>
</feature>
<dbReference type="SMART" id="SM00535">
    <property type="entry name" value="RIBOc"/>
    <property type="match status" value="1"/>
</dbReference>
<dbReference type="GO" id="GO:0008033">
    <property type="term" value="P:tRNA processing"/>
    <property type="evidence" value="ECO:0007669"/>
    <property type="project" value="UniProtKB-KW"/>
</dbReference>
<dbReference type="InterPro" id="IPR000999">
    <property type="entry name" value="RNase_III_dom"/>
</dbReference>
<dbReference type="InterPro" id="IPR011907">
    <property type="entry name" value="RNase_III"/>
</dbReference>
<reference evidence="12" key="1">
    <citation type="journal article" date="2020" name="mSystems">
        <title>Genome- and Community-Level Interaction Insights into Carbon Utilization and Element Cycling Functions of Hydrothermarchaeota in Hydrothermal Sediment.</title>
        <authorList>
            <person name="Zhou Z."/>
            <person name="Liu Y."/>
            <person name="Xu W."/>
            <person name="Pan J."/>
            <person name="Luo Z.H."/>
            <person name="Li M."/>
        </authorList>
    </citation>
    <scope>NUCLEOTIDE SEQUENCE [LARGE SCALE GENOMIC DNA]</scope>
    <source>
        <strain evidence="12">SpSt-961</strain>
    </source>
</reference>
<evidence type="ECO:0000256" key="9">
    <source>
        <dbReference type="HAMAP-Rule" id="MF_00104"/>
    </source>
</evidence>
<dbReference type="PROSITE" id="PS50137">
    <property type="entry name" value="DS_RBD"/>
    <property type="match status" value="1"/>
</dbReference>
<dbReference type="Gene3D" id="1.10.1520.10">
    <property type="entry name" value="Ribonuclease III domain"/>
    <property type="match status" value="1"/>
</dbReference>
<dbReference type="Pfam" id="PF14622">
    <property type="entry name" value="Ribonucleas_3_3"/>
    <property type="match status" value="1"/>
</dbReference>
<keyword evidence="3 9" id="KW-0698">rRNA processing</keyword>
<comment type="catalytic activity">
    <reaction evidence="1 9">
        <text>Endonucleolytic cleavage to 5'-phosphomonoester.</text>
        <dbReference type="EC" id="3.1.26.3"/>
    </reaction>
</comment>
<dbReference type="CDD" id="cd10845">
    <property type="entry name" value="DSRM_RNAse_III_family"/>
    <property type="match status" value="1"/>
</dbReference>
<keyword evidence="9" id="KW-0479">Metal-binding</keyword>
<evidence type="ECO:0000256" key="2">
    <source>
        <dbReference type="ARBA" id="ARBA00010183"/>
    </source>
</evidence>
<evidence type="ECO:0000256" key="5">
    <source>
        <dbReference type="ARBA" id="ARBA00022722"/>
    </source>
</evidence>
<dbReference type="GO" id="GO:0005737">
    <property type="term" value="C:cytoplasm"/>
    <property type="evidence" value="ECO:0007669"/>
    <property type="project" value="UniProtKB-SubCell"/>
</dbReference>
<keyword evidence="9" id="KW-0963">Cytoplasm</keyword>
<keyword evidence="6 9" id="KW-0255">Endonuclease</keyword>
<dbReference type="GO" id="GO:0006364">
    <property type="term" value="P:rRNA processing"/>
    <property type="evidence" value="ECO:0007669"/>
    <property type="project" value="UniProtKB-UniRule"/>
</dbReference>
<organism evidence="12">
    <name type="scientific">candidate division WOR-3 bacterium</name>
    <dbReference type="NCBI Taxonomy" id="2052148"/>
    <lineage>
        <taxon>Bacteria</taxon>
        <taxon>Bacteria division WOR-3</taxon>
    </lineage>
</organism>
<dbReference type="SMART" id="SM00358">
    <property type="entry name" value="DSRM"/>
    <property type="match status" value="1"/>
</dbReference>
<dbReference type="GO" id="GO:0019843">
    <property type="term" value="F:rRNA binding"/>
    <property type="evidence" value="ECO:0007669"/>
    <property type="project" value="UniProtKB-KW"/>
</dbReference>
<accession>A0A7V3RG72</accession>
<keyword evidence="9" id="KW-0819">tRNA processing</keyword>
<dbReference type="GO" id="GO:0006397">
    <property type="term" value="P:mRNA processing"/>
    <property type="evidence" value="ECO:0007669"/>
    <property type="project" value="UniProtKB-UniRule"/>
</dbReference>
<dbReference type="SUPFAM" id="SSF54768">
    <property type="entry name" value="dsRNA-binding domain-like"/>
    <property type="match status" value="1"/>
</dbReference>
<comment type="cofactor">
    <cofactor evidence="9">
        <name>Mg(2+)</name>
        <dbReference type="ChEBI" id="CHEBI:18420"/>
    </cofactor>
</comment>
<dbReference type="EMBL" id="DTOZ01000037">
    <property type="protein sequence ID" value="HGE77582.1"/>
    <property type="molecule type" value="Genomic_DNA"/>
</dbReference>
<evidence type="ECO:0000256" key="1">
    <source>
        <dbReference type="ARBA" id="ARBA00000109"/>
    </source>
</evidence>
<gene>
    <name evidence="9 12" type="primary">rnc</name>
    <name evidence="12" type="ORF">ENX68_01105</name>
</gene>
<feature type="binding site" evidence="9">
    <location>
        <position position="132"/>
    </location>
    <ligand>
        <name>Mg(2+)</name>
        <dbReference type="ChEBI" id="CHEBI:18420"/>
    </ligand>
</feature>
<comment type="similarity">
    <text evidence="2">Belongs to the ribonuclease III family.</text>
</comment>
<feature type="active site" evidence="9">
    <location>
        <position position="60"/>
    </location>
</feature>
<feature type="binding site" evidence="9">
    <location>
        <position position="56"/>
    </location>
    <ligand>
        <name>Mg(2+)</name>
        <dbReference type="ChEBI" id="CHEBI:18420"/>
    </ligand>
</feature>
<evidence type="ECO:0000259" key="11">
    <source>
        <dbReference type="PROSITE" id="PS50142"/>
    </source>
</evidence>
<comment type="subunit">
    <text evidence="9">Homodimer.</text>
</comment>
<keyword evidence="8 9" id="KW-0694">RNA-binding</keyword>
<sequence>MDYQKEHSLRLRQSPIDKSCEKRLKVKFRNKRLLKKALTHISAVAPNRPQSNEVLEFLGDAVLELIVREYLMKKFPKLGEGELSQLKKKYTSEEVLYRIGKRLGIGEFLIMDRGEELSGGRNRRSNITSCLEALFGALYLDHGLDYTKRYFKKIFLDRRLKLSKDYKSILNDWAMKNKKKIEYVLLKEIGPPHQRIFQIGLYVDGKKVSEGKGLSKKEGEKVSARIFLKKIGLI</sequence>
<protein>
    <recommendedName>
        <fullName evidence="9">Ribonuclease 3</fullName>
        <ecNumber evidence="9">3.1.26.3</ecNumber>
    </recommendedName>
    <alternativeName>
        <fullName evidence="9">Ribonuclease III</fullName>
        <shortName evidence="9">RNase III</shortName>
    </alternativeName>
</protein>
<keyword evidence="9" id="KW-0699">rRNA-binding</keyword>
<feature type="binding site" evidence="9">
    <location>
        <position position="129"/>
    </location>
    <ligand>
        <name>Mg(2+)</name>
        <dbReference type="ChEBI" id="CHEBI:18420"/>
    </ligand>
</feature>
<keyword evidence="5 9" id="KW-0540">Nuclease</keyword>
<proteinExistence type="inferred from homology"/>
<dbReference type="PROSITE" id="PS50142">
    <property type="entry name" value="RNASE_3_2"/>
    <property type="match status" value="1"/>
</dbReference>
<comment type="caution">
    <text evidence="12">The sequence shown here is derived from an EMBL/GenBank/DDBJ whole genome shotgun (WGS) entry which is preliminary data.</text>
</comment>
<comment type="function">
    <text evidence="9">Digests double-stranded RNA. Involved in the processing of primary rRNA transcript to yield the immediate precursors to the large and small rRNAs (23S and 16S). Processes some mRNAs, and tRNAs when they are encoded in the rRNA operon. Processes pre-crRNA and tracrRNA of type II CRISPR loci if present in the organism.</text>
</comment>
<comment type="subcellular location">
    <subcellularLocation>
        <location evidence="9">Cytoplasm</location>
    </subcellularLocation>
</comment>
<dbReference type="InterPro" id="IPR014720">
    <property type="entry name" value="dsRBD_dom"/>
</dbReference>
<feature type="active site" evidence="9">
    <location>
        <position position="132"/>
    </location>
</feature>
<evidence type="ECO:0000256" key="8">
    <source>
        <dbReference type="ARBA" id="ARBA00022884"/>
    </source>
</evidence>
<evidence type="ECO:0000313" key="12">
    <source>
        <dbReference type="EMBL" id="HGE77582.1"/>
    </source>
</evidence>
<keyword evidence="9" id="KW-0460">Magnesium</keyword>
<keyword evidence="4 9" id="KW-0507">mRNA processing</keyword>